<dbReference type="GO" id="GO:0016020">
    <property type="term" value="C:membrane"/>
    <property type="evidence" value="ECO:0007669"/>
    <property type="project" value="UniProtKB-SubCell"/>
</dbReference>
<dbReference type="EMBL" id="HBIU01055597">
    <property type="protein sequence ID" value="CAE0648694.1"/>
    <property type="molecule type" value="Transcribed_RNA"/>
</dbReference>
<protein>
    <submittedName>
        <fullName evidence="7">Uncharacterized protein</fullName>
    </submittedName>
</protein>
<dbReference type="InterPro" id="IPR002781">
    <property type="entry name" value="TM_pro_TauE-like"/>
</dbReference>
<dbReference type="AlphaFoldDB" id="A0A6T5P4H0"/>
<keyword evidence="4 6" id="KW-0472">Membrane</keyword>
<comment type="subcellular location">
    <subcellularLocation>
        <location evidence="1">Membrane</location>
        <topology evidence="1">Multi-pass membrane protein</topology>
    </subcellularLocation>
</comment>
<dbReference type="GO" id="GO:0016567">
    <property type="term" value="P:protein ubiquitination"/>
    <property type="evidence" value="ECO:0007669"/>
    <property type="project" value="TreeGrafter"/>
</dbReference>
<proteinExistence type="predicted"/>
<evidence type="ECO:0000256" key="4">
    <source>
        <dbReference type="ARBA" id="ARBA00023136"/>
    </source>
</evidence>
<feature type="transmembrane region" description="Helical" evidence="6">
    <location>
        <begin position="283"/>
        <end position="302"/>
    </location>
</feature>
<sequence>MTILSIFESIPKARLLAETTAVLENGVFGTTWQIWVSSILCILLGALATSAGIGGGGLFVPLYAFVLGTGVKYGVPVSKATIFGGSLGKYLSTAFTKHPTANRPIVNYNLVAMMQSWELLGTIFGVFFNVLFPELVIVILLVLVLGFSAYKTLKKGIQQFKKESNAMKKEIKKSQSTVTLTNDSGSDTASQSEASQVDEETKAPMGDGSVDGEVSGPASSVAPFDVEKDPAISPELQAELDLEAKLFPKWNLAVLAVMTVFIIFYSLIKKGIIGEMKGCTAGYWVWYFVPVPFFCLLGAFVVKMLRAEFRRKQAVGYEYQDKDLRWDDATIKKTPLVGFAAGVAASLVGIGGGMVTGPLFLELGLDPRVSSSTSAFMIVFTGMSSVVQYLSLGYLPVDFALWFMAMGFIGAQLGHHSVKKLLERSGRPSLICFLLGGIIAVSVLIMFINGIVSLASTPADELFEFSTKGMC</sequence>
<evidence type="ECO:0000256" key="1">
    <source>
        <dbReference type="ARBA" id="ARBA00004141"/>
    </source>
</evidence>
<feature type="transmembrane region" description="Helical" evidence="6">
    <location>
        <begin position="39"/>
        <end position="66"/>
    </location>
</feature>
<evidence type="ECO:0000313" key="7">
    <source>
        <dbReference type="EMBL" id="CAE0648694.1"/>
    </source>
</evidence>
<dbReference type="PANTHER" id="PTHR14255">
    <property type="entry name" value="CEREBLON"/>
    <property type="match status" value="1"/>
</dbReference>
<evidence type="ECO:0000256" key="6">
    <source>
        <dbReference type="SAM" id="Phobius"/>
    </source>
</evidence>
<keyword evidence="2 6" id="KW-0812">Transmembrane</keyword>
<feature type="transmembrane region" description="Helical" evidence="6">
    <location>
        <begin position="123"/>
        <end position="150"/>
    </location>
</feature>
<accession>A0A6T5P4H0</accession>
<evidence type="ECO:0000256" key="2">
    <source>
        <dbReference type="ARBA" id="ARBA00022692"/>
    </source>
</evidence>
<feature type="compositionally biased region" description="Polar residues" evidence="5">
    <location>
        <begin position="174"/>
        <end position="195"/>
    </location>
</feature>
<feature type="transmembrane region" description="Helical" evidence="6">
    <location>
        <begin position="250"/>
        <end position="268"/>
    </location>
</feature>
<feature type="transmembrane region" description="Helical" evidence="6">
    <location>
        <begin position="430"/>
        <end position="452"/>
    </location>
</feature>
<dbReference type="PANTHER" id="PTHR14255:SF3">
    <property type="entry name" value="SULFITE EXPORTER TAUE_SAFE FAMILY PROTEIN 5-RELATED"/>
    <property type="match status" value="1"/>
</dbReference>
<evidence type="ECO:0000256" key="3">
    <source>
        <dbReference type="ARBA" id="ARBA00022989"/>
    </source>
</evidence>
<reference evidence="7" key="1">
    <citation type="submission" date="2021-01" db="EMBL/GenBank/DDBJ databases">
        <authorList>
            <person name="Corre E."/>
            <person name="Pelletier E."/>
            <person name="Niang G."/>
            <person name="Scheremetjew M."/>
            <person name="Finn R."/>
            <person name="Kale V."/>
            <person name="Holt S."/>
            <person name="Cochrane G."/>
            <person name="Meng A."/>
            <person name="Brown T."/>
            <person name="Cohen L."/>
        </authorList>
    </citation>
    <scope>NUCLEOTIDE SEQUENCE</scope>
    <source>
        <strain evidence="7">CCMP3107</strain>
    </source>
</reference>
<name>A0A6T5P4H0_HETAK</name>
<feature type="transmembrane region" description="Helical" evidence="6">
    <location>
        <begin position="336"/>
        <end position="361"/>
    </location>
</feature>
<dbReference type="GO" id="GO:0031464">
    <property type="term" value="C:Cul4A-RING E3 ubiquitin ligase complex"/>
    <property type="evidence" value="ECO:0007669"/>
    <property type="project" value="TreeGrafter"/>
</dbReference>
<keyword evidence="3 6" id="KW-1133">Transmembrane helix</keyword>
<gene>
    <name evidence="7" type="ORF">HAKA00212_LOCUS24416</name>
</gene>
<dbReference type="Pfam" id="PF01925">
    <property type="entry name" value="TauE"/>
    <property type="match status" value="2"/>
</dbReference>
<organism evidence="7">
    <name type="scientific">Heterosigma akashiwo</name>
    <name type="common">Chromophytic alga</name>
    <name type="synonym">Heterosigma carterae</name>
    <dbReference type="NCBI Taxonomy" id="2829"/>
    <lineage>
        <taxon>Eukaryota</taxon>
        <taxon>Sar</taxon>
        <taxon>Stramenopiles</taxon>
        <taxon>Ochrophyta</taxon>
        <taxon>Raphidophyceae</taxon>
        <taxon>Chattonellales</taxon>
        <taxon>Chattonellaceae</taxon>
        <taxon>Heterosigma</taxon>
    </lineage>
</organism>
<evidence type="ECO:0000256" key="5">
    <source>
        <dbReference type="SAM" id="MobiDB-lite"/>
    </source>
</evidence>
<feature type="region of interest" description="Disordered" evidence="5">
    <location>
        <begin position="171"/>
        <end position="218"/>
    </location>
</feature>